<proteinExistence type="predicted"/>
<dbReference type="RefSeq" id="WP_275417083.1">
    <property type="nucleotide sequence ID" value="NZ_CP106878.1"/>
</dbReference>
<dbReference type="Pfam" id="PF05043">
    <property type="entry name" value="Mga"/>
    <property type="match status" value="1"/>
</dbReference>
<evidence type="ECO:0000256" key="8">
    <source>
        <dbReference type="ARBA" id="ARBA00023159"/>
    </source>
</evidence>
<name>A0A9E8RX94_9BACI</name>
<dbReference type="InterPro" id="IPR036095">
    <property type="entry name" value="PTS_EIIB-like_sf"/>
</dbReference>
<dbReference type="SUPFAM" id="SSF46785">
    <property type="entry name" value="Winged helix' DNA-binding domain"/>
    <property type="match status" value="1"/>
</dbReference>
<dbReference type="InterPro" id="IPR051351">
    <property type="entry name" value="Ascorbate-PTS_EIIA_comp"/>
</dbReference>
<keyword evidence="5" id="KW-0808">Transferase</keyword>
<gene>
    <name evidence="15" type="ORF">OE104_12110</name>
</gene>
<evidence type="ECO:0000256" key="9">
    <source>
        <dbReference type="ARBA" id="ARBA00037387"/>
    </source>
</evidence>
<dbReference type="InterPro" id="IPR002178">
    <property type="entry name" value="PTS_EIIA_type-2_dom"/>
</dbReference>
<dbReference type="EMBL" id="CP106878">
    <property type="protein sequence ID" value="WAA09302.1"/>
    <property type="molecule type" value="Genomic_DNA"/>
</dbReference>
<evidence type="ECO:0000256" key="11">
    <source>
        <dbReference type="ARBA" id="ARBA00042072"/>
    </source>
</evidence>
<dbReference type="Gene3D" id="3.40.930.10">
    <property type="entry name" value="Mannitol-specific EII, Chain A"/>
    <property type="match status" value="1"/>
</dbReference>
<dbReference type="Gene3D" id="1.10.10.10">
    <property type="entry name" value="Winged helix-like DNA-binding domain superfamily/Winged helix DNA-binding domain"/>
    <property type="match status" value="1"/>
</dbReference>
<keyword evidence="3" id="KW-0963">Cytoplasm</keyword>
<dbReference type="GO" id="GO:0005737">
    <property type="term" value="C:cytoplasm"/>
    <property type="evidence" value="ECO:0007669"/>
    <property type="project" value="UniProtKB-SubCell"/>
</dbReference>
<evidence type="ECO:0000256" key="3">
    <source>
        <dbReference type="ARBA" id="ARBA00022490"/>
    </source>
</evidence>
<feature type="domain" description="PTS EIIB type-2" evidence="13">
    <location>
        <begin position="394"/>
        <end position="481"/>
    </location>
</feature>
<dbReference type="PROSITE" id="PS51372">
    <property type="entry name" value="PRD_2"/>
    <property type="match status" value="2"/>
</dbReference>
<dbReference type="InterPro" id="IPR016152">
    <property type="entry name" value="PTrfase/Anion_transptr"/>
</dbReference>
<organism evidence="15 16">
    <name type="scientific">Fervidibacillus albus</name>
    <dbReference type="NCBI Taxonomy" id="2980026"/>
    <lineage>
        <taxon>Bacteria</taxon>
        <taxon>Bacillati</taxon>
        <taxon>Bacillota</taxon>
        <taxon>Bacilli</taxon>
        <taxon>Bacillales</taxon>
        <taxon>Bacillaceae</taxon>
        <taxon>Fervidibacillus</taxon>
    </lineage>
</organism>
<evidence type="ECO:0000259" key="13">
    <source>
        <dbReference type="PROSITE" id="PS51099"/>
    </source>
</evidence>
<dbReference type="InterPro" id="IPR011608">
    <property type="entry name" value="PRD"/>
</dbReference>
<sequence>MIKATKENLVEYLILKRDVSINRIMSEFGLSEEEVFQLISETNRHHKTDVIVVSHHGVYMTERSKEKCYKWLFHGRANLFDAHEVEERYNLIIVKLLTDNGYSSLQKLADFCLVSRNTILNDMKVLKHILEEKGLAIAYSRKEGYVITGSEFHIRNLLSATVNQLLNSPAGKILLLEKEMVNSEDVYLIRKRLEKVEKRIGVTLTDEQLENLPYILLFTLKRAEQYKKDWTLPIQKYDIQHTIQFQEIKAMFWDSEYLGDTDLLYLSLQILSSNMIESTFQIYENLEISLATDLFMKNIEFDLAIQLTQKVELKEKLMLHMGPAIYRSLLGFQINNPLADEFIEQYEDIYRIVQKSVGPYEELIQGSLSREEVVYLSMIVLSWVIKTEETERIFKAVVICQSGTSVSKLIQSSLKKMFPQIDFIGAFALRQFSQMKEEVDFIFTTIPLEANVPTFLIPSVIDKQTRRTLKERVYEEIQENNERMTSKLLYSIRDLIPDKHIQEVEKRMENFFRRQLRNPKYDETEQDGTPYIFSEQNIEFIVEKVEWEQLVNVCMKALLKRKSITQNYVDISNERFKNHYESMLIAQDVYLPHASPEDGAFVMDFQILIFKQPITTPDGNTLKAVVALAPGKEHEHVPTLGKLNNLFNDSKRFMEIYRADQKEEILRVLNE</sequence>
<dbReference type="GO" id="GO:0008982">
    <property type="term" value="F:protein-N(PI)-phosphohistidine-sugar phosphotransferase activity"/>
    <property type="evidence" value="ECO:0007669"/>
    <property type="project" value="InterPro"/>
</dbReference>
<evidence type="ECO:0000256" key="7">
    <source>
        <dbReference type="ARBA" id="ARBA00022777"/>
    </source>
</evidence>
<dbReference type="Gene3D" id="1.10.1790.10">
    <property type="entry name" value="PRD domain"/>
    <property type="match status" value="1"/>
</dbReference>
<dbReference type="GO" id="GO:0006355">
    <property type="term" value="P:regulation of DNA-templated transcription"/>
    <property type="evidence" value="ECO:0007669"/>
    <property type="project" value="InterPro"/>
</dbReference>
<dbReference type="CDD" id="cd05568">
    <property type="entry name" value="PTS_IIB_bgl_like"/>
    <property type="match status" value="1"/>
</dbReference>
<evidence type="ECO:0000256" key="6">
    <source>
        <dbReference type="ARBA" id="ARBA00022683"/>
    </source>
</evidence>
<evidence type="ECO:0000256" key="10">
    <source>
        <dbReference type="ARBA" id="ARBA00041175"/>
    </source>
</evidence>
<dbReference type="KEGG" id="faf:OE104_12110"/>
<comment type="subcellular location">
    <subcellularLocation>
        <location evidence="1">Cytoplasm</location>
    </subcellularLocation>
</comment>
<evidence type="ECO:0000256" key="1">
    <source>
        <dbReference type="ARBA" id="ARBA00004496"/>
    </source>
</evidence>
<evidence type="ECO:0000256" key="4">
    <source>
        <dbReference type="ARBA" id="ARBA00022553"/>
    </source>
</evidence>
<keyword evidence="2" id="KW-0813">Transport</keyword>
<keyword evidence="4" id="KW-0597">Phosphoprotein</keyword>
<dbReference type="Gene3D" id="3.40.50.2300">
    <property type="match status" value="1"/>
</dbReference>
<dbReference type="PROSITE" id="PS51099">
    <property type="entry name" value="PTS_EIIB_TYPE_2"/>
    <property type="match status" value="1"/>
</dbReference>
<keyword evidence="7" id="KW-0418">Kinase</keyword>
<dbReference type="InterPro" id="IPR013011">
    <property type="entry name" value="PTS_EIIB_2"/>
</dbReference>
<keyword evidence="16" id="KW-1185">Reference proteome</keyword>
<evidence type="ECO:0000313" key="16">
    <source>
        <dbReference type="Proteomes" id="UP001164718"/>
    </source>
</evidence>
<feature type="domain" description="PRD" evidence="14">
    <location>
        <begin position="283"/>
        <end position="390"/>
    </location>
</feature>
<evidence type="ECO:0000256" key="5">
    <source>
        <dbReference type="ARBA" id="ARBA00022679"/>
    </source>
</evidence>
<dbReference type="Proteomes" id="UP001164718">
    <property type="component" value="Chromosome"/>
</dbReference>
<dbReference type="GO" id="GO:0016301">
    <property type="term" value="F:kinase activity"/>
    <property type="evidence" value="ECO:0007669"/>
    <property type="project" value="UniProtKB-KW"/>
</dbReference>
<evidence type="ECO:0000313" key="15">
    <source>
        <dbReference type="EMBL" id="WAA09302.1"/>
    </source>
</evidence>
<keyword evidence="6" id="KW-0598">Phosphotransferase system</keyword>
<evidence type="ECO:0000259" key="12">
    <source>
        <dbReference type="PROSITE" id="PS51094"/>
    </source>
</evidence>
<evidence type="ECO:0000259" key="14">
    <source>
        <dbReference type="PROSITE" id="PS51372"/>
    </source>
</evidence>
<dbReference type="PANTHER" id="PTHR36203:SF1">
    <property type="entry name" value="ASCORBATE-SPECIFIC PTS SYSTEM EIIA COMPONENT"/>
    <property type="match status" value="1"/>
</dbReference>
<comment type="function">
    <text evidence="9">The phosphoenolpyruvate-dependent sugar phosphotransferase system (sugar PTS), a major carbohydrate active transport system, catalyzes the phosphorylation of incoming sugar substrates concomitantly with their translocation across the cell membrane. The enzyme II UlaABC PTS system is involved in ascorbate transport.</text>
</comment>
<feature type="domain" description="PRD" evidence="14">
    <location>
        <begin position="180"/>
        <end position="280"/>
    </location>
</feature>
<dbReference type="Pfam" id="PF00359">
    <property type="entry name" value="PTS_EIIA_2"/>
    <property type="match status" value="1"/>
</dbReference>
<protein>
    <recommendedName>
        <fullName evidence="10">Ascorbate-specific PTS system EIIA component</fullName>
    </recommendedName>
    <alternativeName>
        <fullName evidence="11">Ascorbate-specific phosphotransferase enzyme IIA component</fullName>
    </alternativeName>
</protein>
<dbReference type="SUPFAM" id="SSF55804">
    <property type="entry name" value="Phoshotransferase/anion transport protein"/>
    <property type="match status" value="1"/>
</dbReference>
<dbReference type="InterPro" id="IPR036390">
    <property type="entry name" value="WH_DNA-bd_sf"/>
</dbReference>
<reference evidence="15" key="1">
    <citation type="submission" date="2022-09" db="EMBL/GenBank/DDBJ databases">
        <title>Complete Genomes of Fervidibacillus albus and Fervidibacillus halotolerans isolated from tidal flat sediments.</title>
        <authorList>
            <person name="Kwon K.K."/>
            <person name="Yang S.-H."/>
            <person name="Park M.J."/>
            <person name="Oh H.-M."/>
        </authorList>
    </citation>
    <scope>NUCLEOTIDE SEQUENCE</scope>
    <source>
        <strain evidence="15">MEBiC13591</strain>
    </source>
</reference>
<dbReference type="InterPro" id="IPR007737">
    <property type="entry name" value="Mga_HTH"/>
</dbReference>
<dbReference type="InterPro" id="IPR036634">
    <property type="entry name" value="PRD_sf"/>
</dbReference>
<dbReference type="InterPro" id="IPR036388">
    <property type="entry name" value="WH-like_DNA-bd_sf"/>
</dbReference>
<dbReference type="PANTHER" id="PTHR36203">
    <property type="entry name" value="ASCORBATE-SPECIFIC PTS SYSTEM EIIA COMPONENT"/>
    <property type="match status" value="1"/>
</dbReference>
<evidence type="ECO:0000256" key="2">
    <source>
        <dbReference type="ARBA" id="ARBA00022448"/>
    </source>
</evidence>
<dbReference type="Pfam" id="PF00874">
    <property type="entry name" value="PRD"/>
    <property type="match status" value="1"/>
</dbReference>
<accession>A0A9E8RX94</accession>
<dbReference type="PROSITE" id="PS51094">
    <property type="entry name" value="PTS_EIIA_TYPE_2"/>
    <property type="match status" value="1"/>
</dbReference>
<dbReference type="SUPFAM" id="SSF52794">
    <property type="entry name" value="PTS system IIB component-like"/>
    <property type="match status" value="1"/>
</dbReference>
<dbReference type="GO" id="GO:0009401">
    <property type="term" value="P:phosphoenolpyruvate-dependent sugar phosphotransferase system"/>
    <property type="evidence" value="ECO:0007669"/>
    <property type="project" value="UniProtKB-KW"/>
</dbReference>
<keyword evidence="8" id="KW-0010">Activator</keyword>
<feature type="domain" description="PTS EIIA type-2" evidence="12">
    <location>
        <begin position="531"/>
        <end position="671"/>
    </location>
</feature>
<dbReference type="AlphaFoldDB" id="A0A9E8RX94"/>
<dbReference type="SUPFAM" id="SSF63520">
    <property type="entry name" value="PTS-regulatory domain, PRD"/>
    <property type="match status" value="1"/>
</dbReference>